<evidence type="ECO:0000313" key="8">
    <source>
        <dbReference type="EMBL" id="EIM55943.1"/>
    </source>
</evidence>
<evidence type="ECO:0000256" key="6">
    <source>
        <dbReference type="SAM" id="Phobius"/>
    </source>
</evidence>
<feature type="transmembrane region" description="Helical" evidence="6">
    <location>
        <begin position="685"/>
        <end position="707"/>
    </location>
</feature>
<feature type="transmembrane region" description="Helical" evidence="6">
    <location>
        <begin position="439"/>
        <end position="462"/>
    </location>
</feature>
<proteinExistence type="predicted"/>
<sequence length="771" mass="87338">MKNPMNRRFLRELRADFGKYLVIFLFIIMTVSVVSGFLVANEGVKKAYYRNMEANRVENGHLAFNVKPEKSLLEAVESKAKVKLYEASFFEESRGKETIRIYRLGSDVNKPELTEGRLPEKKGEAALDNLHAFTRGMKVGDEITLNGRKLTITGFVALPNYSALFKDNADLMFDLENFAVGVMSPEGFDDFSSDHVTAGYAWRYKKEKATDKEKNEASGKLLDAFREELVSANTEIAQRMTAGEQNLTMVEMTDYLPDYENKAINFAGEDMGGDGASMEAFLYIVVAVLAFIVAVTTLNTLSKEASVIGTLRASGYTRGELVRHYLMLPLFAFLAGMVVGNILGYTILRDFMMNIYRSMYSLGEAETLWNKEAFLKTTLIPTAIMVAINMYILVRKLRIGPLQFLRREISGREKKHALRLPYGIPFSTRFRLRIILQNLPNYITMAVGIIMAGSIIIFGLMFQPLLDEVSRRIEATSICRYQYVLKTPEEANEDTAERFAMASLETNKADYKTDEISVYGIEDESRYVKTDIPKGKILLSNGYMEKYGFVSGDKVDLYDKFADKTYTFTVAGEYPYEASLAVFMNPDEFNETFEKDPDYYSGYFADEKLKSLTESNIYMVLDKNVFGSFADQLWKSFADLMGPVKWFGVIMFVLMVYLLAKQIIERNAVSISMAKILGFSSGEIGGLYIVSTTIVVVLSLLLAVPAVDWLLRLIFKYYLYQRMSGYLPYCISNDCYVKMVLLGIVSYAAVAVLQLLKIRKIRKSDALKNME</sequence>
<dbReference type="Pfam" id="PF02687">
    <property type="entry name" value="FtsX"/>
    <property type="match status" value="1"/>
</dbReference>
<reference evidence="8 9" key="1">
    <citation type="submission" date="2010-08" db="EMBL/GenBank/DDBJ databases">
        <authorList>
            <consortium name="US DOE Joint Genome Institute (JGI-PGF)"/>
            <person name="Lucas S."/>
            <person name="Copeland A."/>
            <person name="Lapidus A."/>
            <person name="Cheng J.-F."/>
            <person name="Bruce D."/>
            <person name="Goodwin L."/>
            <person name="Pitluck S."/>
            <person name="Land M.L."/>
            <person name="Hauser L."/>
            <person name="Chang Y.-J."/>
            <person name="Anderson I.J."/>
            <person name="Johnson E."/>
            <person name="Mulhopadhyay B."/>
            <person name="Kyrpides N."/>
            <person name="Woyke T.J."/>
        </authorList>
    </citation>
    <scope>NUCLEOTIDE SEQUENCE [LARGE SCALE GENOMIC DNA]</scope>
    <source>
        <strain evidence="8 9">6</strain>
    </source>
</reference>
<feature type="transmembrane region" description="Helical" evidence="6">
    <location>
        <begin position="280"/>
        <end position="301"/>
    </location>
</feature>
<dbReference type="OrthoDB" id="2934570at2"/>
<keyword evidence="4 6" id="KW-1133">Transmembrane helix</keyword>
<feature type="transmembrane region" description="Helical" evidence="6">
    <location>
        <begin position="322"/>
        <end position="348"/>
    </location>
</feature>
<dbReference type="AlphaFoldDB" id="I5AQ70"/>
<organism evidence="8 9">
    <name type="scientific">Eubacterium cellulosolvens (strain ATCC 43171 / JCM 9499 / 6)</name>
    <name type="common">Cillobacterium cellulosolvens</name>
    <dbReference type="NCBI Taxonomy" id="633697"/>
    <lineage>
        <taxon>Bacteria</taxon>
        <taxon>Bacillati</taxon>
        <taxon>Bacillota</taxon>
        <taxon>Clostridia</taxon>
        <taxon>Eubacteriales</taxon>
        <taxon>Eubacteriaceae</taxon>
        <taxon>Eubacterium</taxon>
    </lineage>
</organism>
<evidence type="ECO:0000313" key="9">
    <source>
        <dbReference type="Proteomes" id="UP000005753"/>
    </source>
</evidence>
<accession>I5AQ70</accession>
<reference evidence="8 9" key="2">
    <citation type="submission" date="2012-02" db="EMBL/GenBank/DDBJ databases">
        <title>Improved High-Quality Draft sequence of Eubacterium cellulosolvens 6.</title>
        <authorList>
            <consortium name="US DOE Joint Genome Institute"/>
            <person name="Lucas S."/>
            <person name="Han J."/>
            <person name="Lapidus A."/>
            <person name="Cheng J.-F."/>
            <person name="Goodwin L."/>
            <person name="Pitluck S."/>
            <person name="Peters L."/>
            <person name="Mikhailova N."/>
            <person name="Gu W."/>
            <person name="Detter J.C."/>
            <person name="Han C."/>
            <person name="Tapia R."/>
            <person name="Land M."/>
            <person name="Hauser L."/>
            <person name="Kyrpides N."/>
            <person name="Ivanova N."/>
            <person name="Pagani I."/>
            <person name="Johnson E."/>
            <person name="Mukhopadhyay B."/>
            <person name="Anderson I."/>
            <person name="Woyke T."/>
        </authorList>
    </citation>
    <scope>NUCLEOTIDE SEQUENCE [LARGE SCALE GENOMIC DNA]</scope>
    <source>
        <strain evidence="8 9">6</strain>
    </source>
</reference>
<keyword evidence="2" id="KW-1003">Cell membrane</keyword>
<dbReference type="eggNOG" id="COG0577">
    <property type="taxonomic scope" value="Bacteria"/>
</dbReference>
<feature type="transmembrane region" description="Helical" evidence="6">
    <location>
        <begin position="373"/>
        <end position="394"/>
    </location>
</feature>
<dbReference type="PANTHER" id="PTHR30287:SF2">
    <property type="entry name" value="BLL1001 PROTEIN"/>
    <property type="match status" value="1"/>
</dbReference>
<protein>
    <submittedName>
        <fullName evidence="8">ABC-type antimicrobial peptide transport system, permease component</fullName>
    </submittedName>
</protein>
<dbReference type="EMBL" id="CM001487">
    <property type="protein sequence ID" value="EIM55943.1"/>
    <property type="molecule type" value="Genomic_DNA"/>
</dbReference>
<feature type="transmembrane region" description="Helical" evidence="6">
    <location>
        <begin position="20"/>
        <end position="40"/>
    </location>
</feature>
<keyword evidence="3 6" id="KW-0812">Transmembrane</keyword>
<evidence type="ECO:0000256" key="1">
    <source>
        <dbReference type="ARBA" id="ARBA00004651"/>
    </source>
</evidence>
<evidence type="ECO:0000259" key="7">
    <source>
        <dbReference type="Pfam" id="PF02687"/>
    </source>
</evidence>
<dbReference type="InterPro" id="IPR038766">
    <property type="entry name" value="Membrane_comp_ABC_pdt"/>
</dbReference>
<dbReference type="STRING" id="633697.EubceDRAFT1_0077"/>
<dbReference type="HOGENOM" id="CLU_005531_1_1_9"/>
<keyword evidence="9" id="KW-1185">Reference proteome</keyword>
<evidence type="ECO:0000256" key="2">
    <source>
        <dbReference type="ARBA" id="ARBA00022475"/>
    </source>
</evidence>
<dbReference type="InterPro" id="IPR003838">
    <property type="entry name" value="ABC3_permease_C"/>
</dbReference>
<evidence type="ECO:0000256" key="3">
    <source>
        <dbReference type="ARBA" id="ARBA00022692"/>
    </source>
</evidence>
<feature type="transmembrane region" description="Helical" evidence="6">
    <location>
        <begin position="646"/>
        <end position="664"/>
    </location>
</feature>
<evidence type="ECO:0000256" key="5">
    <source>
        <dbReference type="ARBA" id="ARBA00023136"/>
    </source>
</evidence>
<gene>
    <name evidence="8" type="ORF">EubceDRAFT1_0077</name>
</gene>
<keyword evidence="5 6" id="KW-0472">Membrane</keyword>
<evidence type="ECO:0000256" key="4">
    <source>
        <dbReference type="ARBA" id="ARBA00022989"/>
    </source>
</evidence>
<name>I5AQ70_EUBC6</name>
<feature type="domain" description="ABC3 transporter permease C-terminal" evidence="7">
    <location>
        <begin position="281"/>
        <end position="362"/>
    </location>
</feature>
<comment type="subcellular location">
    <subcellularLocation>
        <location evidence="1">Cell membrane</location>
        <topology evidence="1">Multi-pass membrane protein</topology>
    </subcellularLocation>
</comment>
<dbReference type="GO" id="GO:0005886">
    <property type="term" value="C:plasma membrane"/>
    <property type="evidence" value="ECO:0007669"/>
    <property type="project" value="UniProtKB-SubCell"/>
</dbReference>
<feature type="transmembrane region" description="Helical" evidence="6">
    <location>
        <begin position="736"/>
        <end position="756"/>
    </location>
</feature>
<dbReference type="PANTHER" id="PTHR30287">
    <property type="entry name" value="MEMBRANE COMPONENT OF PREDICTED ABC SUPERFAMILY METABOLITE UPTAKE TRANSPORTER"/>
    <property type="match status" value="1"/>
</dbReference>
<dbReference type="Proteomes" id="UP000005753">
    <property type="component" value="Chromosome"/>
</dbReference>